<feature type="compositionally biased region" description="Gly residues" evidence="1">
    <location>
        <begin position="13"/>
        <end position="27"/>
    </location>
</feature>
<reference evidence="2 3" key="1">
    <citation type="submission" date="2010-05" db="EMBL/GenBank/DDBJ databases">
        <title>The Genome Sequence of Thecamonas trahens ATCC 50062.</title>
        <authorList>
            <consortium name="The Broad Institute Genome Sequencing Platform"/>
            <person name="Russ C."/>
            <person name="Cuomo C."/>
            <person name="Shea T."/>
            <person name="Young S.K."/>
            <person name="Zeng Q."/>
            <person name="Koehrsen M."/>
            <person name="Haas B."/>
            <person name="Borodovsky M."/>
            <person name="Guigo R."/>
            <person name="Alvarado L."/>
            <person name="Berlin A."/>
            <person name="Bochicchio J."/>
            <person name="Borenstein D."/>
            <person name="Chapman S."/>
            <person name="Chen Z."/>
            <person name="Freedman E."/>
            <person name="Gellesch M."/>
            <person name="Goldberg J."/>
            <person name="Griggs A."/>
            <person name="Gujja S."/>
            <person name="Heilman E."/>
            <person name="Heiman D."/>
            <person name="Hepburn T."/>
            <person name="Howarth C."/>
            <person name="Jen D."/>
            <person name="Larson L."/>
            <person name="Mehta T."/>
            <person name="Park D."/>
            <person name="Pearson M."/>
            <person name="Roberts A."/>
            <person name="Saif S."/>
            <person name="Shenoy N."/>
            <person name="Sisk P."/>
            <person name="Stolte C."/>
            <person name="Sykes S."/>
            <person name="Thomson T."/>
            <person name="Walk T."/>
            <person name="White J."/>
            <person name="Yandava C."/>
            <person name="Burger G."/>
            <person name="Gray M.W."/>
            <person name="Holland P.W.H."/>
            <person name="King N."/>
            <person name="Lang F.B.F."/>
            <person name="Roger A.J."/>
            <person name="Ruiz-Trillo I."/>
            <person name="Lander E."/>
            <person name="Nusbaum C."/>
        </authorList>
    </citation>
    <scope>NUCLEOTIDE SEQUENCE [LARGE SCALE GENOMIC DNA]</scope>
    <source>
        <strain evidence="2 3">ATCC 50062</strain>
    </source>
</reference>
<dbReference type="Proteomes" id="UP000054408">
    <property type="component" value="Unassembled WGS sequence"/>
</dbReference>
<dbReference type="EMBL" id="GL349436">
    <property type="protein sequence ID" value="KNC52131.1"/>
    <property type="molecule type" value="Genomic_DNA"/>
</dbReference>
<accession>A0A0L0DJ91</accession>
<dbReference type="AlphaFoldDB" id="A0A0L0DJ91"/>
<dbReference type="RefSeq" id="XP_013762135.1">
    <property type="nucleotide sequence ID" value="XM_013906681.1"/>
</dbReference>
<feature type="region of interest" description="Disordered" evidence="1">
    <location>
        <begin position="1"/>
        <end position="38"/>
    </location>
</feature>
<dbReference type="GeneID" id="25560732"/>
<keyword evidence="3" id="KW-1185">Reference proteome</keyword>
<gene>
    <name evidence="2" type="ORF">AMSG_00957</name>
</gene>
<organism evidence="2 3">
    <name type="scientific">Thecamonas trahens ATCC 50062</name>
    <dbReference type="NCBI Taxonomy" id="461836"/>
    <lineage>
        <taxon>Eukaryota</taxon>
        <taxon>Apusozoa</taxon>
        <taxon>Apusomonadida</taxon>
        <taxon>Apusomonadidae</taxon>
        <taxon>Thecamonas</taxon>
    </lineage>
</organism>
<sequence>MLRRTKKRRRTGRGGGLGGGGGGGGSGGDDDGPGARKRARGLLVDLSAGDPEVGGEPLLPLPSLAVADDGPAGVAEAAAVLARYDPSAARVPAAIAAASHESLPQEPAAMASVLAVAFEAGAAALSGQAAVLLDTWAAALPASALVAVLAHTPGTAPQALIGGLYEIILDPSLPRHDDRVAAAQSASEVLDIPGLAAWIVASKHRKHLLRLMSSTRREALLTYLDAVVGACLDDSVLASELYAMTTAAAKREPRAWLPARAWILDRWLERSLATGGEVWDTLLADDSAKGPGSAQAALAQHASARLATPGDAGSALDLALNTGVLAKLSGRQLAALVAVLGATPQAVSTAVRATTIRSVLHRMLSTSGPKAAGTDLASACSPRVMTNLRQVLLERGWDPRDDGQLLFLPGLCDTPGLDRIAEDHRLSVSLFWDGCRDLWGRSPHATASAAAALLASAIASALWDKAVRDQLMRPAAGLSSSAHYAAVLAGGVRMLEACLRASGTGEPALLGSTLDGGLWLGSFAADWTHDAYPARTVPLVALLSDVFLVMVELGASVFDPSNELGAELVPANIVALMWWMAPQLQTQAAELCVLRTQTIVAETVARTLQLAEAAKPSAFMQSKGLTPLALAHLQGLAKVINAGAAPQRGTGGLRERLRGGESESELWPLATALVGLSSSPYMGNGSDVVAALARAFDPFPVALLAPSTLQPAFLAFGERLMRHVRSLALSKTGDIGRLRLIWLYKALHLLATLAEADSARRALLIHHEPISCLIHLLGLRDRGVEEVARTRANASNCLKQYVARGLGDPSAAARNVLLSLAQLHSLVPMLLSTGLRHIVSDGNVDPLAEDALSMLRLAVRTSQLKATLVLPATGLIAHLRRLLFQPADAKIVLGSPPAAAAVFELFDAAVAAPALSSGIAEAALHRLLIDGLLAAHRAADAVAVVRKLPAPLALDAFTNSQLLKTRMVTPRDAVASQLGACAASLGL</sequence>
<protein>
    <submittedName>
        <fullName evidence="2">Uncharacterized protein</fullName>
    </submittedName>
</protein>
<evidence type="ECO:0000256" key="1">
    <source>
        <dbReference type="SAM" id="MobiDB-lite"/>
    </source>
</evidence>
<evidence type="ECO:0000313" key="3">
    <source>
        <dbReference type="Proteomes" id="UP000054408"/>
    </source>
</evidence>
<name>A0A0L0DJ91_THETB</name>
<feature type="compositionally biased region" description="Basic residues" evidence="1">
    <location>
        <begin position="1"/>
        <end position="12"/>
    </location>
</feature>
<evidence type="ECO:0000313" key="2">
    <source>
        <dbReference type="EMBL" id="KNC52131.1"/>
    </source>
</evidence>
<proteinExistence type="predicted"/>